<feature type="compositionally biased region" description="Basic and acidic residues" evidence="7">
    <location>
        <begin position="1132"/>
        <end position="1141"/>
    </location>
</feature>
<keyword evidence="5" id="KW-0040">ANK repeat</keyword>
<feature type="region of interest" description="Disordered" evidence="7">
    <location>
        <begin position="250"/>
        <end position="269"/>
    </location>
</feature>
<evidence type="ECO:0000259" key="9">
    <source>
        <dbReference type="PROSITE" id="PS50115"/>
    </source>
</evidence>
<dbReference type="SMART" id="SM00105">
    <property type="entry name" value="ArfGap"/>
    <property type="match status" value="1"/>
</dbReference>
<comment type="function">
    <text evidence="5">GTPase-activating protein for the ADP ribosylation factor family.</text>
</comment>
<dbReference type="Pfam" id="PF01412">
    <property type="entry name" value="ArfGap"/>
    <property type="match status" value="1"/>
</dbReference>
<evidence type="ECO:0000259" key="8">
    <source>
        <dbReference type="PROSITE" id="PS50003"/>
    </source>
</evidence>
<feature type="region of interest" description="Disordered" evidence="7">
    <location>
        <begin position="1032"/>
        <end position="1056"/>
    </location>
</feature>
<dbReference type="InterPro" id="IPR045258">
    <property type="entry name" value="ACAP1/2/3-like"/>
</dbReference>
<dbReference type="Gene3D" id="1.10.220.150">
    <property type="entry name" value="Arf GTPase activating protein"/>
    <property type="match status" value="1"/>
</dbReference>
<feature type="compositionally biased region" description="Pro residues" evidence="7">
    <location>
        <begin position="1045"/>
        <end position="1056"/>
    </location>
</feature>
<reference evidence="10 11" key="1">
    <citation type="journal article" date="2016" name="Nat. Commun.">
        <title>Ectomycorrhizal ecology is imprinted in the genome of the dominant symbiotic fungus Cenococcum geophilum.</title>
        <authorList>
            <consortium name="DOE Joint Genome Institute"/>
            <person name="Peter M."/>
            <person name="Kohler A."/>
            <person name="Ohm R.A."/>
            <person name="Kuo A."/>
            <person name="Krutzmann J."/>
            <person name="Morin E."/>
            <person name="Arend M."/>
            <person name="Barry K.W."/>
            <person name="Binder M."/>
            <person name="Choi C."/>
            <person name="Clum A."/>
            <person name="Copeland A."/>
            <person name="Grisel N."/>
            <person name="Haridas S."/>
            <person name="Kipfer T."/>
            <person name="LaButti K."/>
            <person name="Lindquist E."/>
            <person name="Lipzen A."/>
            <person name="Maire R."/>
            <person name="Meier B."/>
            <person name="Mihaltcheva S."/>
            <person name="Molinier V."/>
            <person name="Murat C."/>
            <person name="Poggeler S."/>
            <person name="Quandt C.A."/>
            <person name="Sperisen C."/>
            <person name="Tritt A."/>
            <person name="Tisserant E."/>
            <person name="Crous P.W."/>
            <person name="Henrissat B."/>
            <person name="Nehls U."/>
            <person name="Egli S."/>
            <person name="Spatafora J.W."/>
            <person name="Grigoriev I.V."/>
            <person name="Martin F.M."/>
        </authorList>
    </citation>
    <scope>NUCLEOTIDE SEQUENCE [LARGE SCALE GENOMIC DNA]</scope>
    <source>
        <strain evidence="10 11">CBS 207.34</strain>
    </source>
</reference>
<dbReference type="PROSITE" id="PS50115">
    <property type="entry name" value="ARFGAP"/>
    <property type="match status" value="1"/>
</dbReference>
<organism evidence="10 11">
    <name type="scientific">Glonium stellatum</name>
    <dbReference type="NCBI Taxonomy" id="574774"/>
    <lineage>
        <taxon>Eukaryota</taxon>
        <taxon>Fungi</taxon>
        <taxon>Dikarya</taxon>
        <taxon>Ascomycota</taxon>
        <taxon>Pezizomycotina</taxon>
        <taxon>Dothideomycetes</taxon>
        <taxon>Pleosporomycetidae</taxon>
        <taxon>Gloniales</taxon>
        <taxon>Gloniaceae</taxon>
        <taxon>Glonium</taxon>
    </lineage>
</organism>
<evidence type="ECO:0000256" key="7">
    <source>
        <dbReference type="SAM" id="MobiDB-lite"/>
    </source>
</evidence>
<keyword evidence="5" id="KW-0963">Cytoplasm</keyword>
<dbReference type="PANTHER" id="PTHR23180">
    <property type="entry name" value="CENTAURIN/ARF"/>
    <property type="match status" value="1"/>
</dbReference>
<feature type="compositionally biased region" description="Basic and acidic residues" evidence="7">
    <location>
        <begin position="537"/>
        <end position="555"/>
    </location>
</feature>
<feature type="compositionally biased region" description="Polar residues" evidence="7">
    <location>
        <begin position="618"/>
        <end position="640"/>
    </location>
</feature>
<evidence type="ECO:0000256" key="3">
    <source>
        <dbReference type="ARBA" id="ARBA00022833"/>
    </source>
</evidence>
<dbReference type="InterPro" id="IPR038508">
    <property type="entry name" value="ArfGAP_dom_sf"/>
</dbReference>
<feature type="domain" description="Arf-GAP" evidence="9">
    <location>
        <begin position="853"/>
        <end position="977"/>
    </location>
</feature>
<dbReference type="InterPro" id="IPR004148">
    <property type="entry name" value="BAR_dom"/>
</dbReference>
<sequence length="1165" mass="128663">MGVVISRPGDGDALYLRDQTRFSVAALTITNPRSRTLLNITPNAFPASRYTAKRDVGDESVIEYVQDPESIASSAPPNFLLRLSSDDELSFNFTLIVRQSQGPPSIYNVNNSSTITPNGPADTTINGLTFVFASSTKELDNLVTREFHANPNLHKNPNVELVGDYSTGGSASVQFQWSWKWKPPKTTEDRGGGWRTSCSFVEYDQRAHRLDTLASFSFWVQGSRRDITSPKSASPRLEIGAPPRLRVPSAHSIESRVSDSDGGDYKEYREPQSPTIDALPEYGLALVPSQSTTLTNNTVKVDVSCQRPGEDLSQTEDGPLFRATMKSLEQKTGNMRARWKKVLKRAESALEAQRNCNDAMEELMEALREASSSNANAVQPAMDHYFDKIARQILTYERQNSNNIQKLIIEPISKLYNVDIKQAESKKKDFEEESKEYYQYVSRYLGQRQDSLKEKKRAETDSKYQSKRRNFELKRFDYSSFMQDLHGGRKDQEVLSHLTRYADAQAKGYLDAAKKIETMIPQLEALSFEVKEADKEYQLQRTEREEKRRALEKSQKNYIEPEGPPASQGGPPSTPANSSAPRTSTFSEPDQTPRAPTIAPVFKSTVSPPIIASPPPNTSVSTLASISSPSNGTGSQSTLPTAGPSVNKFKGIRDLEDKDHTITIGQELSQGQHRKEGLLWALSRPGSHVDPKGLNKQAWHKFWIVLDQGKLSEYTNWKQKLDLHMDPIDLRVASVREARNAERRFCFEVITPQFTRVYQATSEDDMKTWISAVNNALQSAVEGKGMNERMSTESLPGSTRRDIASVLTGKSPSLSNHRSPYSGNTNSKTPARHATVGDRPSYRNTDNSGEDPAKLLQQVRDADAGNKVCADCGSESKVEWVSINLGIVLCIECSGIHRSLGTHISKVRSLTLDTTSFTQDIIEMLLTIGNRVSNMVWEARLDRSWKPGPQSTREQRLHFITAKYSDRAYVAPISPTLSHYSTAEETLLASIKKNDIQNVLYALALRANPNSTDRSRGTHAVFLALAAADPAPPSASVTPAGSPGVPGPGVTPPQRKPFPIAEMLLQNGADLPAQPAPIPLSASAKLYLEQKADQRSGKRSVGLTDGQPGSPGGDTLTALPHILAGNGSTPAERAREREARLQKRVSAGGRLVKQHAESSESRRVL</sequence>
<dbReference type="InterPro" id="IPR037278">
    <property type="entry name" value="ARFGAP/RecO"/>
</dbReference>
<evidence type="ECO:0000256" key="2">
    <source>
        <dbReference type="ARBA" id="ARBA00022771"/>
    </source>
</evidence>
<evidence type="ECO:0000256" key="1">
    <source>
        <dbReference type="ARBA" id="ARBA00022723"/>
    </source>
</evidence>
<dbReference type="GO" id="GO:0008270">
    <property type="term" value="F:zinc ion binding"/>
    <property type="evidence" value="ECO:0007669"/>
    <property type="project" value="UniProtKB-KW"/>
</dbReference>
<dbReference type="PROSITE" id="PS50003">
    <property type="entry name" value="PH_DOMAIN"/>
    <property type="match status" value="1"/>
</dbReference>
<dbReference type="InterPro" id="IPR001849">
    <property type="entry name" value="PH_domain"/>
</dbReference>
<dbReference type="EMBL" id="KV748735">
    <property type="protein sequence ID" value="OCL13328.1"/>
    <property type="molecule type" value="Genomic_DNA"/>
</dbReference>
<dbReference type="Pfam" id="PF16746">
    <property type="entry name" value="BAR_3"/>
    <property type="match status" value="1"/>
</dbReference>
<evidence type="ECO:0000256" key="4">
    <source>
        <dbReference type="PROSITE-ProRule" id="PRU00288"/>
    </source>
</evidence>
<dbReference type="GO" id="GO:0006891">
    <property type="term" value="P:intra-Golgi vesicle-mediated transport"/>
    <property type="evidence" value="ECO:0007669"/>
    <property type="project" value="TreeGrafter"/>
</dbReference>
<dbReference type="Gene3D" id="1.20.1270.60">
    <property type="entry name" value="Arfaptin homology (AH) domain/BAR domain"/>
    <property type="match status" value="1"/>
</dbReference>
<dbReference type="PANTHER" id="PTHR23180:SF160">
    <property type="entry name" value="ADP-RIBOSYLATION FACTOR GTPASE-ACTIVATING PROTEIN EFFECTOR PROTEIN 1"/>
    <property type="match status" value="1"/>
</dbReference>
<dbReference type="InterPro" id="IPR011993">
    <property type="entry name" value="PH-like_dom_sf"/>
</dbReference>
<dbReference type="CDD" id="cd08204">
    <property type="entry name" value="ArfGap"/>
    <property type="match status" value="1"/>
</dbReference>
<dbReference type="InterPro" id="IPR001164">
    <property type="entry name" value="ArfGAP_dom"/>
</dbReference>
<protein>
    <recommendedName>
        <fullName evidence="5">ADP-ribosylation factor GTPase-activating protein</fullName>
    </recommendedName>
</protein>
<evidence type="ECO:0000256" key="6">
    <source>
        <dbReference type="SAM" id="Coils"/>
    </source>
</evidence>
<evidence type="ECO:0000313" key="11">
    <source>
        <dbReference type="Proteomes" id="UP000250140"/>
    </source>
</evidence>
<keyword evidence="3 5" id="KW-0862">Zinc</keyword>
<dbReference type="SUPFAM" id="SSF50729">
    <property type="entry name" value="PH domain-like"/>
    <property type="match status" value="1"/>
</dbReference>
<keyword evidence="2 4" id="KW-0863">Zinc-finger</keyword>
<dbReference type="Pfam" id="PF00169">
    <property type="entry name" value="PH"/>
    <property type="match status" value="1"/>
</dbReference>
<feature type="coiled-coil region" evidence="6">
    <location>
        <begin position="413"/>
        <end position="440"/>
    </location>
</feature>
<dbReference type="GO" id="GO:0005096">
    <property type="term" value="F:GTPase activator activity"/>
    <property type="evidence" value="ECO:0007669"/>
    <property type="project" value="UniProtKB-KW"/>
</dbReference>
<evidence type="ECO:0000313" key="10">
    <source>
        <dbReference type="EMBL" id="OCL13328.1"/>
    </source>
</evidence>
<evidence type="ECO:0000256" key="5">
    <source>
        <dbReference type="RuleBase" id="RU369028"/>
    </source>
</evidence>
<feature type="compositionally biased region" description="Polar residues" evidence="7">
    <location>
        <begin position="575"/>
        <end position="590"/>
    </location>
</feature>
<dbReference type="FunFam" id="1.20.1270.60:FF:000051">
    <property type="entry name" value="ARF GTPase activator (Csx2)"/>
    <property type="match status" value="1"/>
</dbReference>
<keyword evidence="6" id="KW-0175">Coiled coil</keyword>
<dbReference type="GO" id="GO:0005802">
    <property type="term" value="C:trans-Golgi network"/>
    <property type="evidence" value="ECO:0007669"/>
    <property type="project" value="TreeGrafter"/>
</dbReference>
<feature type="compositionally biased region" description="Low complexity" evidence="7">
    <location>
        <begin position="1032"/>
        <end position="1043"/>
    </location>
</feature>
<dbReference type="Gene3D" id="2.30.29.30">
    <property type="entry name" value="Pleckstrin-homology domain (PH domain)/Phosphotyrosine-binding domain (PTB)"/>
    <property type="match status" value="1"/>
</dbReference>
<dbReference type="OrthoDB" id="10266696at2759"/>
<proteinExistence type="predicted"/>
<dbReference type="Proteomes" id="UP000250140">
    <property type="component" value="Unassembled WGS sequence"/>
</dbReference>
<feature type="compositionally biased region" description="Basic and acidic residues" evidence="7">
    <location>
        <begin position="1154"/>
        <end position="1165"/>
    </location>
</feature>
<keyword evidence="1 5" id="KW-0479">Metal-binding</keyword>
<feature type="domain" description="PH" evidence="8">
    <location>
        <begin position="672"/>
        <end position="778"/>
    </location>
</feature>
<accession>A0A8E2FAF7</accession>
<dbReference type="SMART" id="SM00233">
    <property type="entry name" value="PH"/>
    <property type="match status" value="1"/>
</dbReference>
<feature type="region of interest" description="Disordered" evidence="7">
    <location>
        <begin position="1091"/>
        <end position="1165"/>
    </location>
</feature>
<feature type="coiled-coil region" evidence="6">
    <location>
        <begin position="343"/>
        <end position="376"/>
    </location>
</feature>
<dbReference type="SUPFAM" id="SSF103657">
    <property type="entry name" value="BAR/IMD domain-like"/>
    <property type="match status" value="1"/>
</dbReference>
<keyword evidence="5" id="KW-0677">Repeat</keyword>
<dbReference type="SUPFAM" id="SSF57863">
    <property type="entry name" value="ArfGap/RecO-like zinc finger"/>
    <property type="match status" value="1"/>
</dbReference>
<name>A0A8E2FAF7_9PEZI</name>
<feature type="compositionally biased region" description="Basic and acidic residues" evidence="7">
    <location>
        <begin position="253"/>
        <end position="269"/>
    </location>
</feature>
<dbReference type="InterPro" id="IPR027267">
    <property type="entry name" value="AH/BAR_dom_sf"/>
</dbReference>
<dbReference type="GO" id="GO:0005768">
    <property type="term" value="C:endosome"/>
    <property type="evidence" value="ECO:0007669"/>
    <property type="project" value="TreeGrafter"/>
</dbReference>
<feature type="compositionally biased region" description="Polar residues" evidence="7">
    <location>
        <begin position="808"/>
        <end position="829"/>
    </location>
</feature>
<feature type="region of interest" description="Disordered" evidence="7">
    <location>
        <begin position="808"/>
        <end position="851"/>
    </location>
</feature>
<dbReference type="FunFam" id="1.10.220.150:FF:000017">
    <property type="entry name" value="ARF GTPase activator (Csx2), putative"/>
    <property type="match status" value="1"/>
</dbReference>
<dbReference type="CDD" id="cd07608">
    <property type="entry name" value="BAR_ArfGAP_fungi"/>
    <property type="match status" value="1"/>
</dbReference>
<dbReference type="AlphaFoldDB" id="A0A8E2FAF7"/>
<gene>
    <name evidence="10" type="ORF">AOQ84DRAFT_113881</name>
</gene>
<keyword evidence="5" id="KW-0343">GTPase activation</keyword>
<dbReference type="FunFam" id="2.30.29.30:FF:000252">
    <property type="entry name" value="ARF GTPase activator (Csx2)"/>
    <property type="match status" value="1"/>
</dbReference>
<comment type="subcellular location">
    <subcellularLocation>
        <location evidence="5">Cytoplasm</location>
    </subcellularLocation>
</comment>
<keyword evidence="11" id="KW-1185">Reference proteome</keyword>
<feature type="region of interest" description="Disordered" evidence="7">
    <location>
        <begin position="537"/>
        <end position="646"/>
    </location>
</feature>